<name>A0A1J1IN36_9DIPT</name>
<reference evidence="10 11" key="1">
    <citation type="submission" date="2015-04" db="EMBL/GenBank/DDBJ databases">
        <authorList>
            <person name="Syromyatnikov M.Y."/>
            <person name="Popov V.N."/>
        </authorList>
    </citation>
    <scope>NUCLEOTIDE SEQUENCE [LARGE SCALE GENOMIC DNA]</scope>
</reference>
<dbReference type="InterPro" id="IPR033113">
    <property type="entry name" value="PLA2_histidine"/>
</dbReference>
<comment type="subcellular location">
    <subcellularLocation>
        <location evidence="2">Secreted</location>
    </subcellularLocation>
</comment>
<dbReference type="OrthoDB" id="10059604at2759"/>
<dbReference type="EC" id="3.1.1.4" evidence="3"/>
<evidence type="ECO:0000259" key="9">
    <source>
        <dbReference type="Pfam" id="PF05826"/>
    </source>
</evidence>
<evidence type="ECO:0000256" key="1">
    <source>
        <dbReference type="ARBA" id="ARBA00001913"/>
    </source>
</evidence>
<evidence type="ECO:0000313" key="11">
    <source>
        <dbReference type="Proteomes" id="UP000183832"/>
    </source>
</evidence>
<organism evidence="10 11">
    <name type="scientific">Clunio marinus</name>
    <dbReference type="NCBI Taxonomy" id="568069"/>
    <lineage>
        <taxon>Eukaryota</taxon>
        <taxon>Metazoa</taxon>
        <taxon>Ecdysozoa</taxon>
        <taxon>Arthropoda</taxon>
        <taxon>Hexapoda</taxon>
        <taxon>Insecta</taxon>
        <taxon>Pterygota</taxon>
        <taxon>Neoptera</taxon>
        <taxon>Endopterygota</taxon>
        <taxon>Diptera</taxon>
        <taxon>Nematocera</taxon>
        <taxon>Chironomoidea</taxon>
        <taxon>Chironomidae</taxon>
        <taxon>Clunio</taxon>
    </lineage>
</organism>
<dbReference type="Gene3D" id="1.20.90.10">
    <property type="entry name" value="Phospholipase A2 domain"/>
    <property type="match status" value="1"/>
</dbReference>
<keyword evidence="5" id="KW-0442">Lipid degradation</keyword>
<evidence type="ECO:0000256" key="8">
    <source>
        <dbReference type="SAM" id="SignalP"/>
    </source>
</evidence>
<protein>
    <recommendedName>
        <fullName evidence="3">phospholipase A2</fullName>
        <ecNumber evidence="3">3.1.1.4</ecNumber>
    </recommendedName>
    <alternativeName>
        <fullName evidence="7">Phosphatidylcholine 2-acylhydrolase</fullName>
    </alternativeName>
</protein>
<dbReference type="STRING" id="568069.A0A1J1IN36"/>
<evidence type="ECO:0000256" key="2">
    <source>
        <dbReference type="ARBA" id="ARBA00004613"/>
    </source>
</evidence>
<keyword evidence="4" id="KW-0964">Secreted</keyword>
<keyword evidence="6" id="KW-0443">Lipid metabolism</keyword>
<dbReference type="GO" id="GO:0004623">
    <property type="term" value="F:phospholipase A2 activity"/>
    <property type="evidence" value="ECO:0007669"/>
    <property type="project" value="UniProtKB-EC"/>
</dbReference>
<dbReference type="PROSITE" id="PS00118">
    <property type="entry name" value="PA2_HIS"/>
    <property type="match status" value="1"/>
</dbReference>
<keyword evidence="11" id="KW-1185">Reference proteome</keyword>
<feature type="signal peptide" evidence="8">
    <location>
        <begin position="1"/>
        <end position="20"/>
    </location>
</feature>
<dbReference type="Pfam" id="PF05826">
    <property type="entry name" value="Phospholip_A2_2"/>
    <property type="match status" value="1"/>
</dbReference>
<proteinExistence type="predicted"/>
<dbReference type="GO" id="GO:0006644">
    <property type="term" value="P:phospholipid metabolic process"/>
    <property type="evidence" value="ECO:0007669"/>
    <property type="project" value="InterPro"/>
</dbReference>
<dbReference type="GO" id="GO:0005576">
    <property type="term" value="C:extracellular region"/>
    <property type="evidence" value="ECO:0007669"/>
    <property type="project" value="UniProtKB-SubCell"/>
</dbReference>
<dbReference type="AlphaFoldDB" id="A0A1J1IN36"/>
<dbReference type="EMBL" id="CVRI01000056">
    <property type="protein sequence ID" value="CRL01637.1"/>
    <property type="molecule type" value="Genomic_DNA"/>
</dbReference>
<evidence type="ECO:0000313" key="10">
    <source>
        <dbReference type="EMBL" id="CRL01637.1"/>
    </source>
</evidence>
<keyword evidence="8" id="KW-0732">Signal</keyword>
<dbReference type="Proteomes" id="UP000183832">
    <property type="component" value="Unassembled WGS sequence"/>
</dbReference>
<dbReference type="PANTHER" id="PTHR12253">
    <property type="entry name" value="RH14732P"/>
    <property type="match status" value="1"/>
</dbReference>
<evidence type="ECO:0000256" key="7">
    <source>
        <dbReference type="ARBA" id="ARBA00029903"/>
    </source>
</evidence>
<dbReference type="GO" id="GO:0050482">
    <property type="term" value="P:arachidonate secretion"/>
    <property type="evidence" value="ECO:0007669"/>
    <property type="project" value="InterPro"/>
</dbReference>
<comment type="cofactor">
    <cofactor evidence="1">
        <name>Ca(2+)</name>
        <dbReference type="ChEBI" id="CHEBI:29108"/>
    </cofactor>
</comment>
<dbReference type="GO" id="GO:0016042">
    <property type="term" value="P:lipid catabolic process"/>
    <property type="evidence" value="ECO:0007669"/>
    <property type="project" value="UniProtKB-KW"/>
</dbReference>
<accession>A0A1J1IN36</accession>
<evidence type="ECO:0000256" key="3">
    <source>
        <dbReference type="ARBA" id="ARBA00013278"/>
    </source>
</evidence>
<evidence type="ECO:0000256" key="5">
    <source>
        <dbReference type="ARBA" id="ARBA00022963"/>
    </source>
</evidence>
<evidence type="ECO:0000256" key="4">
    <source>
        <dbReference type="ARBA" id="ARBA00022525"/>
    </source>
</evidence>
<dbReference type="InterPro" id="IPR036444">
    <property type="entry name" value="PLipase_A2_dom_sf"/>
</dbReference>
<gene>
    <name evidence="10" type="primary">putative AGAP004730-PA</name>
    <name evidence="10" type="ORF">CLUMA_CG014860</name>
</gene>
<sequence length="206" mass="23667">MLIPLVRVVCLFLSIKFTSCGLNSIDLEYLKDLWLMAIKKSNESFLKQSLYDDDYQHLIDVLSDLKRSQSRSNVYEDIQTAILKNSYEKIFGFKIGMFTNFCGPGDRGQNNQTVGGFLNGVDECCKSHDHCDNLIMAQSDYSKYPNLPPKHLYFTSLSCDCDAEFYNCVKRTKSVYGEIILAIYSVAQMSCFHYEHKVEKCLAYDK</sequence>
<feature type="chain" id="PRO_5013312151" description="phospholipase A2" evidence="8">
    <location>
        <begin position="21"/>
        <end position="206"/>
    </location>
</feature>
<feature type="domain" description="Phospholipase A2-like central" evidence="9">
    <location>
        <begin position="99"/>
        <end position="194"/>
    </location>
</feature>
<dbReference type="InterPro" id="IPR016090">
    <property type="entry name" value="PLA2-like_dom"/>
</dbReference>
<evidence type="ECO:0000256" key="6">
    <source>
        <dbReference type="ARBA" id="ARBA00023098"/>
    </source>
</evidence>
<dbReference type="SUPFAM" id="SSF48619">
    <property type="entry name" value="Phospholipase A2, PLA2"/>
    <property type="match status" value="1"/>
</dbReference>